<keyword evidence="6 12" id="KW-0441">Lipid A biosynthesis</keyword>
<dbReference type="GO" id="GO:0016020">
    <property type="term" value="C:membrane"/>
    <property type="evidence" value="ECO:0007669"/>
    <property type="project" value="GOC"/>
</dbReference>
<dbReference type="HAMAP" id="MF_00388">
    <property type="entry name" value="LpxC"/>
    <property type="match status" value="1"/>
</dbReference>
<dbReference type="InterPro" id="IPR011334">
    <property type="entry name" value="UDP-acyl_GlcNac_deAcase_C"/>
</dbReference>
<sequence length="309" mass="33611">MRNQQTLASTVTCSGVGLHSGQSASITLRPAPPNTGIVFVNRSSDVDAYLPVSIEHKIPTELCTAIKGNGFQVQTIEHLLAALSGMDIDNAFIEVTATEVPVMDGSAAPFVRLIQSAGIVPQERKRSFLKIMAPIEITDGSKRVRIEPSPTPRITYSIHYDHPLIKTQTYDYDCSVGTFENEIAEARTFGFLQEVQALWARGLGKGGTLDNTVVLSGDGIVNQSGLRFDDEFVRHKILDLIGDFSLLGMPFIGHIVADRSGHALHTRLVQQILSQPDKWVLLNVETSEVAVHASPYSTPRQPAVALQAS</sequence>
<dbReference type="GO" id="GO:0103117">
    <property type="term" value="F:UDP-3-O-acyl-N-acetylglucosamine deacetylase activity"/>
    <property type="evidence" value="ECO:0007669"/>
    <property type="project" value="UniProtKB-UniRule"/>
</dbReference>
<dbReference type="Gene3D" id="3.30.1700.10">
    <property type="entry name" value="lpxc deacetylase, domain 2"/>
    <property type="match status" value="1"/>
</dbReference>
<organism evidence="13 14">
    <name type="scientific">Candidatus Nitrospira nitrosa</name>
    <dbReference type="NCBI Taxonomy" id="1742972"/>
    <lineage>
        <taxon>Bacteria</taxon>
        <taxon>Pseudomonadati</taxon>
        <taxon>Nitrospirota</taxon>
        <taxon>Nitrospiria</taxon>
        <taxon>Nitrospirales</taxon>
        <taxon>Nitrospiraceae</taxon>
        <taxon>Nitrospira</taxon>
    </lineage>
</organism>
<dbReference type="GO" id="GO:0046872">
    <property type="term" value="F:metal ion binding"/>
    <property type="evidence" value="ECO:0007669"/>
    <property type="project" value="UniProtKB-KW"/>
</dbReference>
<dbReference type="Gene3D" id="3.30.230.20">
    <property type="entry name" value="lpxc deacetylase, domain 1"/>
    <property type="match status" value="1"/>
</dbReference>
<keyword evidence="10 12" id="KW-0443">Lipid metabolism</keyword>
<evidence type="ECO:0000256" key="9">
    <source>
        <dbReference type="ARBA" id="ARBA00022833"/>
    </source>
</evidence>
<comment type="pathway">
    <text evidence="3 12">Glycolipid biosynthesis; lipid IV(A) biosynthesis; lipid IV(A) from (3R)-3-hydroxytetradecanoyl-[acyl-carrier-protein] and UDP-N-acetyl-alpha-D-glucosamine: step 2/6.</text>
</comment>
<dbReference type="AlphaFoldDB" id="A0A0S4LAQ1"/>
<dbReference type="Proteomes" id="UP000199032">
    <property type="component" value="Unassembled WGS sequence"/>
</dbReference>
<dbReference type="STRING" id="1742972.COMA1_10495"/>
<evidence type="ECO:0000256" key="3">
    <source>
        <dbReference type="ARBA" id="ARBA00005002"/>
    </source>
</evidence>
<evidence type="ECO:0000256" key="11">
    <source>
        <dbReference type="ARBA" id="ARBA00024535"/>
    </source>
</evidence>
<evidence type="ECO:0000256" key="7">
    <source>
        <dbReference type="ARBA" id="ARBA00022723"/>
    </source>
</evidence>
<evidence type="ECO:0000256" key="5">
    <source>
        <dbReference type="ARBA" id="ARBA00022516"/>
    </source>
</evidence>
<keyword evidence="8 12" id="KW-0378">Hydrolase</keyword>
<dbReference type="SUPFAM" id="SSF54211">
    <property type="entry name" value="Ribosomal protein S5 domain 2-like"/>
    <property type="match status" value="2"/>
</dbReference>
<evidence type="ECO:0000256" key="6">
    <source>
        <dbReference type="ARBA" id="ARBA00022556"/>
    </source>
</evidence>
<comment type="similarity">
    <text evidence="12">Belongs to the LpxC family.</text>
</comment>
<keyword evidence="7 12" id="KW-0479">Metal-binding</keyword>
<dbReference type="InterPro" id="IPR015870">
    <property type="entry name" value="UDP-acyl_N-AcGlcN_deAcase_N"/>
</dbReference>
<dbReference type="UniPathway" id="UPA00359">
    <property type="reaction ID" value="UER00478"/>
</dbReference>
<comment type="function">
    <text evidence="2 12">Catalyzes the hydrolysis of UDP-3-O-myristoyl-N-acetylglucosamine to form UDP-3-O-myristoylglucosamine and acetate, the committed step in lipid A biosynthesis.</text>
</comment>
<dbReference type="PANTHER" id="PTHR33694:SF1">
    <property type="entry name" value="UDP-3-O-ACYL-N-ACETYLGLUCOSAMINE DEACETYLASE 1, MITOCHONDRIAL-RELATED"/>
    <property type="match status" value="1"/>
</dbReference>
<accession>A0A0S4LAQ1</accession>
<dbReference type="RefSeq" id="WP_176697790.1">
    <property type="nucleotide sequence ID" value="NZ_CZQA01000001.1"/>
</dbReference>
<dbReference type="NCBIfam" id="TIGR00325">
    <property type="entry name" value="lpxC"/>
    <property type="match status" value="1"/>
</dbReference>
<keyword evidence="9 12" id="KW-0862">Zinc</keyword>
<dbReference type="EC" id="3.5.1.108" evidence="4 12"/>
<evidence type="ECO:0000256" key="8">
    <source>
        <dbReference type="ARBA" id="ARBA00022801"/>
    </source>
</evidence>
<evidence type="ECO:0000256" key="12">
    <source>
        <dbReference type="HAMAP-Rule" id="MF_00388"/>
    </source>
</evidence>
<feature type="binding site" evidence="12">
    <location>
        <position position="235"/>
    </location>
    <ligand>
        <name>Zn(2+)</name>
        <dbReference type="ChEBI" id="CHEBI:29105"/>
    </ligand>
</feature>
<gene>
    <name evidence="12 13" type="primary">lpxC</name>
    <name evidence="13" type="ORF">COMA1_10495</name>
</gene>
<dbReference type="GO" id="GO:0009245">
    <property type="term" value="P:lipid A biosynthetic process"/>
    <property type="evidence" value="ECO:0007669"/>
    <property type="project" value="UniProtKB-UniRule"/>
</dbReference>
<comment type="catalytic activity">
    <reaction evidence="11 12">
        <text>a UDP-3-O-[(3R)-3-hydroxyacyl]-N-acetyl-alpha-D-glucosamine + H2O = a UDP-3-O-[(3R)-3-hydroxyacyl]-alpha-D-glucosamine + acetate</text>
        <dbReference type="Rhea" id="RHEA:67816"/>
        <dbReference type="ChEBI" id="CHEBI:15377"/>
        <dbReference type="ChEBI" id="CHEBI:30089"/>
        <dbReference type="ChEBI" id="CHEBI:137740"/>
        <dbReference type="ChEBI" id="CHEBI:173225"/>
        <dbReference type="EC" id="3.5.1.108"/>
    </reaction>
</comment>
<dbReference type="InterPro" id="IPR020568">
    <property type="entry name" value="Ribosomal_Su5_D2-typ_SF"/>
</dbReference>
<dbReference type="Pfam" id="PF03331">
    <property type="entry name" value="LpxC"/>
    <property type="match status" value="1"/>
</dbReference>
<feature type="binding site" evidence="12">
    <location>
        <position position="78"/>
    </location>
    <ligand>
        <name>Zn(2+)</name>
        <dbReference type="ChEBI" id="CHEBI:29105"/>
    </ligand>
</feature>
<evidence type="ECO:0000313" key="13">
    <source>
        <dbReference type="EMBL" id="CUS32194.1"/>
    </source>
</evidence>
<comment type="cofactor">
    <cofactor evidence="1 12">
        <name>Zn(2+)</name>
        <dbReference type="ChEBI" id="CHEBI:29105"/>
    </cofactor>
</comment>
<evidence type="ECO:0000313" key="14">
    <source>
        <dbReference type="Proteomes" id="UP000199032"/>
    </source>
</evidence>
<feature type="active site" description="Proton donor" evidence="12">
    <location>
        <position position="262"/>
    </location>
</feature>
<dbReference type="EMBL" id="CZQA01000001">
    <property type="protein sequence ID" value="CUS32194.1"/>
    <property type="molecule type" value="Genomic_DNA"/>
</dbReference>
<evidence type="ECO:0000256" key="10">
    <source>
        <dbReference type="ARBA" id="ARBA00023098"/>
    </source>
</evidence>
<name>A0A0S4LAQ1_9BACT</name>
<keyword evidence="5 12" id="KW-0444">Lipid biosynthesis</keyword>
<feature type="binding site" evidence="12">
    <location>
        <position position="239"/>
    </location>
    <ligand>
        <name>Zn(2+)</name>
        <dbReference type="ChEBI" id="CHEBI:29105"/>
    </ligand>
</feature>
<evidence type="ECO:0000256" key="2">
    <source>
        <dbReference type="ARBA" id="ARBA00002923"/>
    </source>
</evidence>
<evidence type="ECO:0000256" key="4">
    <source>
        <dbReference type="ARBA" id="ARBA00012745"/>
    </source>
</evidence>
<protein>
    <recommendedName>
        <fullName evidence="4 12">UDP-3-O-acyl-N-acetylglucosamine deacetylase</fullName>
        <shortName evidence="12">UDP-3-O-acyl-GlcNAc deacetylase</shortName>
        <ecNumber evidence="4 12">3.5.1.108</ecNumber>
    </recommendedName>
    <alternativeName>
        <fullName evidence="12">UDP-3-O-[R-3-hydroxymyristoyl]-N-acetylglucosamine deacetylase</fullName>
    </alternativeName>
</protein>
<evidence type="ECO:0000256" key="1">
    <source>
        <dbReference type="ARBA" id="ARBA00001947"/>
    </source>
</evidence>
<dbReference type="PANTHER" id="PTHR33694">
    <property type="entry name" value="UDP-3-O-ACYL-N-ACETYLGLUCOSAMINE DEACETYLASE 1, MITOCHONDRIAL-RELATED"/>
    <property type="match status" value="1"/>
</dbReference>
<proteinExistence type="inferred from homology"/>
<keyword evidence="14" id="KW-1185">Reference proteome</keyword>
<dbReference type="InterPro" id="IPR004463">
    <property type="entry name" value="UDP-acyl_GlcNac_deAcase"/>
</dbReference>
<reference evidence="13 14" key="1">
    <citation type="submission" date="2015-10" db="EMBL/GenBank/DDBJ databases">
        <authorList>
            <person name="Gilbert D.G."/>
        </authorList>
    </citation>
    <scope>NUCLEOTIDE SEQUENCE [LARGE SCALE GENOMIC DNA]</scope>
    <source>
        <strain evidence="13">COMA1</strain>
    </source>
</reference>